<evidence type="ECO:0008006" key="4">
    <source>
        <dbReference type="Google" id="ProtNLM"/>
    </source>
</evidence>
<reference evidence="2 3" key="1">
    <citation type="journal article" date="2018" name="Evol. Lett.">
        <title>Horizontal gene cluster transfer increased hallucinogenic mushroom diversity.</title>
        <authorList>
            <person name="Reynolds H.T."/>
            <person name="Vijayakumar V."/>
            <person name="Gluck-Thaler E."/>
            <person name="Korotkin H.B."/>
            <person name="Matheny P.B."/>
            <person name="Slot J.C."/>
        </authorList>
    </citation>
    <scope>NUCLEOTIDE SEQUENCE [LARGE SCALE GENOMIC DNA]</scope>
    <source>
        <strain evidence="2 3">SRW20</strain>
    </source>
</reference>
<sequence>MASDSPTTHSVRKHVYPPSSTLSPAQAIAEAWKRESKENQERWKKIDADVKTRFNAPRRPERKTKM</sequence>
<dbReference type="InParanoid" id="A0A409XX32"/>
<dbReference type="EMBL" id="NHYE01001429">
    <property type="protein sequence ID" value="PPQ95309.1"/>
    <property type="molecule type" value="Genomic_DNA"/>
</dbReference>
<proteinExistence type="predicted"/>
<dbReference type="OrthoDB" id="3220849at2759"/>
<comment type="caution">
    <text evidence="2">The sequence shown here is derived from an EMBL/GenBank/DDBJ whole genome shotgun (WGS) entry which is preliminary data.</text>
</comment>
<dbReference type="AlphaFoldDB" id="A0A409XX32"/>
<feature type="region of interest" description="Disordered" evidence="1">
    <location>
        <begin position="1"/>
        <end position="66"/>
    </location>
</feature>
<organism evidence="2 3">
    <name type="scientific">Gymnopilus dilepis</name>
    <dbReference type="NCBI Taxonomy" id="231916"/>
    <lineage>
        <taxon>Eukaryota</taxon>
        <taxon>Fungi</taxon>
        <taxon>Dikarya</taxon>
        <taxon>Basidiomycota</taxon>
        <taxon>Agaricomycotina</taxon>
        <taxon>Agaricomycetes</taxon>
        <taxon>Agaricomycetidae</taxon>
        <taxon>Agaricales</taxon>
        <taxon>Agaricineae</taxon>
        <taxon>Hymenogastraceae</taxon>
        <taxon>Gymnopilus</taxon>
    </lineage>
</organism>
<name>A0A409XX32_9AGAR</name>
<dbReference type="Proteomes" id="UP000284706">
    <property type="component" value="Unassembled WGS sequence"/>
</dbReference>
<gene>
    <name evidence="2" type="ORF">CVT26_008153</name>
</gene>
<keyword evidence="3" id="KW-1185">Reference proteome</keyword>
<evidence type="ECO:0000313" key="3">
    <source>
        <dbReference type="Proteomes" id="UP000284706"/>
    </source>
</evidence>
<protein>
    <recommendedName>
        <fullName evidence="4">HMG box domain-containing protein</fullName>
    </recommendedName>
</protein>
<feature type="compositionally biased region" description="Basic and acidic residues" evidence="1">
    <location>
        <begin position="31"/>
        <end position="52"/>
    </location>
</feature>
<accession>A0A409XX32</accession>
<evidence type="ECO:0000313" key="2">
    <source>
        <dbReference type="EMBL" id="PPQ95309.1"/>
    </source>
</evidence>
<evidence type="ECO:0000256" key="1">
    <source>
        <dbReference type="SAM" id="MobiDB-lite"/>
    </source>
</evidence>